<reference evidence="1" key="1">
    <citation type="submission" date="2013-12" db="EMBL/GenBank/DDBJ databases">
        <title>The Genome Sequence of Aphanomyces invadans NJM9701.</title>
        <authorList>
            <consortium name="The Broad Institute Genomics Platform"/>
            <person name="Russ C."/>
            <person name="Tyler B."/>
            <person name="van West P."/>
            <person name="Dieguez-Uribeondo J."/>
            <person name="Young S.K."/>
            <person name="Zeng Q."/>
            <person name="Gargeya S."/>
            <person name="Fitzgerald M."/>
            <person name="Abouelleil A."/>
            <person name="Alvarado L."/>
            <person name="Chapman S.B."/>
            <person name="Gainer-Dewar J."/>
            <person name="Goldberg J."/>
            <person name="Griggs A."/>
            <person name="Gujja S."/>
            <person name="Hansen M."/>
            <person name="Howarth C."/>
            <person name="Imamovic A."/>
            <person name="Ireland A."/>
            <person name="Larimer J."/>
            <person name="McCowan C."/>
            <person name="Murphy C."/>
            <person name="Pearson M."/>
            <person name="Poon T.W."/>
            <person name="Priest M."/>
            <person name="Roberts A."/>
            <person name="Saif S."/>
            <person name="Shea T."/>
            <person name="Sykes S."/>
            <person name="Wortman J."/>
            <person name="Nusbaum C."/>
            <person name="Birren B."/>
        </authorList>
    </citation>
    <scope>NUCLEOTIDE SEQUENCE [LARGE SCALE GENOMIC DNA]</scope>
    <source>
        <strain evidence="1">NJM9701</strain>
    </source>
</reference>
<accession>A0A024TYB9</accession>
<protein>
    <submittedName>
        <fullName evidence="1">Uncharacterized protein</fullName>
    </submittedName>
</protein>
<dbReference type="AlphaFoldDB" id="A0A024TYB9"/>
<gene>
    <name evidence="1" type="ORF">H310_08476</name>
</gene>
<evidence type="ECO:0000313" key="1">
    <source>
        <dbReference type="EMBL" id="ETV99003.1"/>
    </source>
</evidence>
<dbReference type="RefSeq" id="XP_008872431.1">
    <property type="nucleotide sequence ID" value="XM_008874209.1"/>
</dbReference>
<dbReference type="VEuPathDB" id="FungiDB:H310_08476"/>
<name>A0A024TYB9_9STRA</name>
<dbReference type="EMBL" id="KI913968">
    <property type="protein sequence ID" value="ETV99003.1"/>
    <property type="molecule type" value="Genomic_DNA"/>
</dbReference>
<organism evidence="1">
    <name type="scientific">Aphanomyces invadans</name>
    <dbReference type="NCBI Taxonomy" id="157072"/>
    <lineage>
        <taxon>Eukaryota</taxon>
        <taxon>Sar</taxon>
        <taxon>Stramenopiles</taxon>
        <taxon>Oomycota</taxon>
        <taxon>Saprolegniomycetes</taxon>
        <taxon>Saprolegniales</taxon>
        <taxon>Verrucalvaceae</taxon>
        <taxon>Aphanomyces</taxon>
    </lineage>
</organism>
<proteinExistence type="predicted"/>
<dbReference type="GeneID" id="20085526"/>
<dbReference type="OrthoDB" id="120918at2759"/>
<sequence>MAEQDVDILKDVISIGPYCAPYGQSNRRWTEVAVNMRPIYGESISA</sequence>